<dbReference type="GO" id="GO:0005254">
    <property type="term" value="F:chloride channel activity"/>
    <property type="evidence" value="ECO:0007669"/>
    <property type="project" value="UniProtKB-KW"/>
</dbReference>
<evidence type="ECO:0000256" key="7">
    <source>
        <dbReference type="ARBA" id="ARBA00023173"/>
    </source>
</evidence>
<evidence type="ECO:0000256" key="8">
    <source>
        <dbReference type="ARBA" id="ARBA00023214"/>
    </source>
</evidence>
<accession>A0A3M0AC40</accession>
<dbReference type="InterPro" id="IPR014743">
    <property type="entry name" value="Cl-channel_core"/>
</dbReference>
<evidence type="ECO:0000256" key="9">
    <source>
        <dbReference type="ARBA" id="ARBA00023303"/>
    </source>
</evidence>
<feature type="transmembrane region" description="Helical" evidence="10">
    <location>
        <begin position="163"/>
        <end position="187"/>
    </location>
</feature>
<keyword evidence="4 10" id="KW-1133">Transmembrane helix</keyword>
<keyword evidence="8" id="KW-0868">Chloride</keyword>
<organism evidence="11 12">
    <name type="scientific">Umboniibacter marinipuniceus</name>
    <dbReference type="NCBI Taxonomy" id="569599"/>
    <lineage>
        <taxon>Bacteria</taxon>
        <taxon>Pseudomonadati</taxon>
        <taxon>Pseudomonadota</taxon>
        <taxon>Gammaproteobacteria</taxon>
        <taxon>Cellvibrionales</taxon>
        <taxon>Cellvibrionaceae</taxon>
        <taxon>Umboniibacter</taxon>
    </lineage>
</organism>
<evidence type="ECO:0000256" key="10">
    <source>
        <dbReference type="SAM" id="Phobius"/>
    </source>
</evidence>
<keyword evidence="9" id="KW-0407">Ion channel</keyword>
<evidence type="ECO:0000256" key="4">
    <source>
        <dbReference type="ARBA" id="ARBA00022989"/>
    </source>
</evidence>
<evidence type="ECO:0000256" key="3">
    <source>
        <dbReference type="ARBA" id="ARBA00022692"/>
    </source>
</evidence>
<sequence>MSTANILSFFTRMSARLRDVQSWPQLLIFGLISGIASAAIIIAFRSLVDYSLLISNNTDTHFAEYSREIAALIPLIGAILIGLVFHFVPKDAQKVSVGYVLETLAHRGGVFSWRNTFVQLFGGAAAIASGQAVGREGPAVHLGAATSAGIGRWLMLSSPQLRLLAGCGVAAAIGASFNTPIAGVIFAMEVILMEYTAAGLFPIIVAATSATALSRLVYGDDPAFLVPVLTSVEMDDTLWLLLGAILAGIISAAFVAIHRRAREYHHYTPIARFTFIGLITAAVVYFYPQVTGVGYDVVQANLDGFLPIALLVGLLLGKLLLTPLVTGLGMPGGLIASTLFIGACLGGILEQLSGGGADIAVSSYVIIFMGTVMSAVLNAPLSALTAVLELTYAPDVLMPTMASIVVANIVCREVLKQPGVFERPAKEQTPWRRWALATPASRVMSRKCSSIRLEDFRDENHSATLLQQFSEDKPKWIVMTLAGEPIHVMRRNLFEPLLEKHDGQSDISSALPKQNIVNTNITASAWDILKGMKKHDADIALVRRLHGKLRGEVLGIITKSGIESKFKE</sequence>
<dbReference type="Gene3D" id="1.10.3080.10">
    <property type="entry name" value="Clc chloride channel"/>
    <property type="match status" value="1"/>
</dbReference>
<dbReference type="InterPro" id="IPR001807">
    <property type="entry name" value="ClC"/>
</dbReference>
<feature type="transmembrane region" description="Helical" evidence="10">
    <location>
        <begin position="300"/>
        <end position="321"/>
    </location>
</feature>
<evidence type="ECO:0000256" key="6">
    <source>
        <dbReference type="ARBA" id="ARBA00023136"/>
    </source>
</evidence>
<keyword evidence="6 10" id="KW-0472">Membrane</keyword>
<evidence type="ECO:0000313" key="12">
    <source>
        <dbReference type="Proteomes" id="UP000267187"/>
    </source>
</evidence>
<evidence type="ECO:0000313" key="11">
    <source>
        <dbReference type="EMBL" id="RMA82743.1"/>
    </source>
</evidence>
<feature type="transmembrane region" description="Helical" evidence="10">
    <location>
        <begin position="69"/>
        <end position="88"/>
    </location>
</feature>
<keyword evidence="12" id="KW-1185">Reference proteome</keyword>
<protein>
    <submittedName>
        <fullName evidence="11">CIC family chloride channel protein</fullName>
    </submittedName>
</protein>
<reference evidence="11 12" key="1">
    <citation type="submission" date="2018-10" db="EMBL/GenBank/DDBJ databases">
        <title>Genomic Encyclopedia of Type Strains, Phase IV (KMG-IV): sequencing the most valuable type-strain genomes for metagenomic binning, comparative biology and taxonomic classification.</title>
        <authorList>
            <person name="Goeker M."/>
        </authorList>
    </citation>
    <scope>NUCLEOTIDE SEQUENCE [LARGE SCALE GENOMIC DNA]</scope>
    <source>
        <strain evidence="11 12">DSM 25080</strain>
    </source>
</reference>
<feature type="transmembrane region" description="Helical" evidence="10">
    <location>
        <begin position="26"/>
        <end position="48"/>
    </location>
</feature>
<dbReference type="GO" id="GO:0034707">
    <property type="term" value="C:chloride channel complex"/>
    <property type="evidence" value="ECO:0007669"/>
    <property type="project" value="UniProtKB-KW"/>
</dbReference>
<dbReference type="CDD" id="cd00400">
    <property type="entry name" value="Voltage_gated_ClC"/>
    <property type="match status" value="1"/>
</dbReference>
<evidence type="ECO:0000256" key="1">
    <source>
        <dbReference type="ARBA" id="ARBA00004141"/>
    </source>
</evidence>
<dbReference type="Pfam" id="PF00654">
    <property type="entry name" value="Voltage_CLC"/>
    <property type="match status" value="1"/>
</dbReference>
<feature type="transmembrane region" description="Helical" evidence="10">
    <location>
        <begin position="269"/>
        <end position="288"/>
    </location>
</feature>
<dbReference type="InterPro" id="IPR050368">
    <property type="entry name" value="ClC-type_chloride_channel"/>
</dbReference>
<name>A0A3M0AC40_9GAMM</name>
<dbReference type="EMBL" id="REFJ01000001">
    <property type="protein sequence ID" value="RMA82743.1"/>
    <property type="molecule type" value="Genomic_DNA"/>
</dbReference>
<feature type="transmembrane region" description="Helical" evidence="10">
    <location>
        <begin position="238"/>
        <end position="257"/>
    </location>
</feature>
<keyword evidence="3 10" id="KW-0812">Transmembrane</keyword>
<dbReference type="PANTHER" id="PTHR43427">
    <property type="entry name" value="CHLORIDE CHANNEL PROTEIN CLC-E"/>
    <property type="match status" value="1"/>
</dbReference>
<dbReference type="PRINTS" id="PR00762">
    <property type="entry name" value="CLCHANNEL"/>
</dbReference>
<comment type="subcellular location">
    <subcellularLocation>
        <location evidence="1">Membrane</location>
        <topology evidence="1">Multi-pass membrane protein</topology>
    </subcellularLocation>
</comment>
<dbReference type="Proteomes" id="UP000267187">
    <property type="component" value="Unassembled WGS sequence"/>
</dbReference>
<feature type="transmembrane region" description="Helical" evidence="10">
    <location>
        <begin position="199"/>
        <end position="218"/>
    </location>
</feature>
<evidence type="ECO:0000256" key="5">
    <source>
        <dbReference type="ARBA" id="ARBA00023065"/>
    </source>
</evidence>
<gene>
    <name evidence="11" type="ORF">DFR27_0701</name>
</gene>
<keyword evidence="5" id="KW-0406">Ion transport</keyword>
<dbReference type="PANTHER" id="PTHR43427:SF6">
    <property type="entry name" value="CHLORIDE CHANNEL PROTEIN CLC-E"/>
    <property type="match status" value="1"/>
</dbReference>
<dbReference type="SUPFAM" id="SSF81340">
    <property type="entry name" value="Clc chloride channel"/>
    <property type="match status" value="1"/>
</dbReference>
<feature type="transmembrane region" description="Helical" evidence="10">
    <location>
        <begin position="361"/>
        <end position="388"/>
    </location>
</feature>
<proteinExistence type="predicted"/>
<feature type="transmembrane region" description="Helical" evidence="10">
    <location>
        <begin position="328"/>
        <end position="349"/>
    </location>
</feature>
<evidence type="ECO:0000256" key="2">
    <source>
        <dbReference type="ARBA" id="ARBA00022448"/>
    </source>
</evidence>
<keyword evidence="2" id="KW-0813">Transport</keyword>
<keyword evidence="7" id="KW-0869">Chloride channel</keyword>
<dbReference type="AlphaFoldDB" id="A0A3M0AC40"/>
<comment type="caution">
    <text evidence="11">The sequence shown here is derived from an EMBL/GenBank/DDBJ whole genome shotgun (WGS) entry which is preliminary data.</text>
</comment>